<proteinExistence type="predicted"/>
<comment type="caution">
    <text evidence="1">The sequence shown here is derived from an EMBL/GenBank/DDBJ whole genome shotgun (WGS) entry which is preliminary data.</text>
</comment>
<dbReference type="EMBL" id="QJKJ01009884">
    <property type="protein sequence ID" value="RDX75280.1"/>
    <property type="molecule type" value="Genomic_DNA"/>
</dbReference>
<dbReference type="AlphaFoldDB" id="A0A371FAG7"/>
<dbReference type="InterPro" id="IPR036397">
    <property type="entry name" value="RNaseH_sf"/>
</dbReference>
<name>A0A371FAG7_MUCPR</name>
<keyword evidence="2" id="KW-1185">Reference proteome</keyword>
<protein>
    <submittedName>
        <fullName evidence="1">Uncharacterized protein</fullName>
    </submittedName>
</protein>
<dbReference type="Proteomes" id="UP000257109">
    <property type="component" value="Unassembled WGS sequence"/>
</dbReference>
<gene>
    <name evidence="1" type="ORF">CR513_44868</name>
</gene>
<reference evidence="1" key="1">
    <citation type="submission" date="2018-05" db="EMBL/GenBank/DDBJ databases">
        <title>Draft genome of Mucuna pruriens seed.</title>
        <authorList>
            <person name="Nnadi N.E."/>
            <person name="Vos R."/>
            <person name="Hasami M.H."/>
            <person name="Devisetty U.K."/>
            <person name="Aguiy J.C."/>
        </authorList>
    </citation>
    <scope>NUCLEOTIDE SEQUENCE [LARGE SCALE GENOMIC DNA]</scope>
    <source>
        <strain evidence="1">JCA_2017</strain>
    </source>
</reference>
<evidence type="ECO:0000313" key="2">
    <source>
        <dbReference type="Proteomes" id="UP000257109"/>
    </source>
</evidence>
<accession>A0A371FAG7</accession>
<dbReference type="Gene3D" id="3.30.420.10">
    <property type="entry name" value="Ribonuclease H-like superfamily/Ribonuclease H"/>
    <property type="match status" value="1"/>
</dbReference>
<feature type="non-terminal residue" evidence="1">
    <location>
        <position position="1"/>
    </location>
</feature>
<evidence type="ECO:0000313" key="1">
    <source>
        <dbReference type="EMBL" id="RDX75280.1"/>
    </source>
</evidence>
<dbReference type="GO" id="GO:0003676">
    <property type="term" value="F:nucleic acid binding"/>
    <property type="evidence" value="ECO:0007669"/>
    <property type="project" value="InterPro"/>
</dbReference>
<sequence>MDIFGSFPMAKGQVKFLSIGINYFTKWFEAKPSVTITTQKVQRFVWKNIIYKYEISNSMITHRVTSIEQP</sequence>
<organism evidence="1 2">
    <name type="scientific">Mucuna pruriens</name>
    <name type="common">Velvet bean</name>
    <name type="synonym">Dolichos pruriens</name>
    <dbReference type="NCBI Taxonomy" id="157652"/>
    <lineage>
        <taxon>Eukaryota</taxon>
        <taxon>Viridiplantae</taxon>
        <taxon>Streptophyta</taxon>
        <taxon>Embryophyta</taxon>
        <taxon>Tracheophyta</taxon>
        <taxon>Spermatophyta</taxon>
        <taxon>Magnoliopsida</taxon>
        <taxon>eudicotyledons</taxon>
        <taxon>Gunneridae</taxon>
        <taxon>Pentapetalae</taxon>
        <taxon>rosids</taxon>
        <taxon>fabids</taxon>
        <taxon>Fabales</taxon>
        <taxon>Fabaceae</taxon>
        <taxon>Papilionoideae</taxon>
        <taxon>50 kb inversion clade</taxon>
        <taxon>NPAAA clade</taxon>
        <taxon>indigoferoid/millettioid clade</taxon>
        <taxon>Phaseoleae</taxon>
        <taxon>Mucuna</taxon>
    </lineage>
</organism>
<dbReference type="OrthoDB" id="1433105at2759"/>